<keyword evidence="12" id="KW-0472">Membrane</keyword>
<keyword evidence="10 13" id="KW-0408">Iron</keyword>
<dbReference type="InterPro" id="IPR002401">
    <property type="entry name" value="Cyt_P450_E_grp-I"/>
</dbReference>
<evidence type="ECO:0000256" key="7">
    <source>
        <dbReference type="ARBA" id="ARBA00022824"/>
    </source>
</evidence>
<evidence type="ECO:0000256" key="13">
    <source>
        <dbReference type="PIRSR" id="PIRSR602401-1"/>
    </source>
</evidence>
<dbReference type="GO" id="GO:0004497">
    <property type="term" value="F:monooxygenase activity"/>
    <property type="evidence" value="ECO:0007669"/>
    <property type="project" value="UniProtKB-KW"/>
</dbReference>
<evidence type="ECO:0000313" key="15">
    <source>
        <dbReference type="EMBL" id="KAF2887842.1"/>
    </source>
</evidence>
<dbReference type="InterPro" id="IPR017972">
    <property type="entry name" value="Cyt_P450_CS"/>
</dbReference>
<keyword evidence="16" id="KW-1185">Reference proteome</keyword>
<dbReference type="GO" id="GO:0005789">
    <property type="term" value="C:endoplasmic reticulum membrane"/>
    <property type="evidence" value="ECO:0007669"/>
    <property type="project" value="UniProtKB-SubCell"/>
</dbReference>
<dbReference type="AlphaFoldDB" id="A0A8K0CPD4"/>
<keyword evidence="5 13" id="KW-0349">Heme</keyword>
<protein>
    <recommendedName>
        <fullName evidence="17">Cytochrome P450</fullName>
    </recommendedName>
</protein>
<dbReference type="InterPro" id="IPR036396">
    <property type="entry name" value="Cyt_P450_sf"/>
</dbReference>
<comment type="cofactor">
    <cofactor evidence="1 13">
        <name>heme</name>
        <dbReference type="ChEBI" id="CHEBI:30413"/>
    </cofactor>
</comment>
<comment type="similarity">
    <text evidence="4 14">Belongs to the cytochrome P450 family.</text>
</comment>
<evidence type="ECO:0000256" key="1">
    <source>
        <dbReference type="ARBA" id="ARBA00001971"/>
    </source>
</evidence>
<dbReference type="Gene3D" id="1.10.630.10">
    <property type="entry name" value="Cytochrome P450"/>
    <property type="match status" value="1"/>
</dbReference>
<accession>A0A8K0CPD4</accession>
<reference evidence="15" key="1">
    <citation type="submission" date="2019-08" db="EMBL/GenBank/DDBJ databases">
        <title>The genome of the North American firefly Photinus pyralis.</title>
        <authorList>
            <consortium name="Photinus pyralis genome working group"/>
            <person name="Fallon T.R."/>
            <person name="Sander Lower S.E."/>
            <person name="Weng J.-K."/>
        </authorList>
    </citation>
    <scope>NUCLEOTIDE SEQUENCE</scope>
    <source>
        <strain evidence="15">TRF0915ILg1</strain>
        <tissue evidence="15">Whole body</tissue>
    </source>
</reference>
<evidence type="ECO:0000256" key="5">
    <source>
        <dbReference type="ARBA" id="ARBA00022617"/>
    </source>
</evidence>
<dbReference type="Pfam" id="PF00067">
    <property type="entry name" value="p450"/>
    <property type="match status" value="1"/>
</dbReference>
<evidence type="ECO:0008006" key="17">
    <source>
        <dbReference type="Google" id="ProtNLM"/>
    </source>
</evidence>
<evidence type="ECO:0000256" key="6">
    <source>
        <dbReference type="ARBA" id="ARBA00022723"/>
    </source>
</evidence>
<evidence type="ECO:0000256" key="2">
    <source>
        <dbReference type="ARBA" id="ARBA00004174"/>
    </source>
</evidence>
<dbReference type="SUPFAM" id="SSF48264">
    <property type="entry name" value="Cytochrome P450"/>
    <property type="match status" value="1"/>
</dbReference>
<evidence type="ECO:0000256" key="3">
    <source>
        <dbReference type="ARBA" id="ARBA00004406"/>
    </source>
</evidence>
<dbReference type="OrthoDB" id="2789670at2759"/>
<dbReference type="GO" id="GO:0020037">
    <property type="term" value="F:heme binding"/>
    <property type="evidence" value="ECO:0007669"/>
    <property type="project" value="InterPro"/>
</dbReference>
<evidence type="ECO:0000313" key="16">
    <source>
        <dbReference type="Proteomes" id="UP000801492"/>
    </source>
</evidence>
<name>A0A8K0CPD4_IGNLU</name>
<dbReference type="EMBL" id="VTPC01081511">
    <property type="protein sequence ID" value="KAF2887842.1"/>
    <property type="molecule type" value="Genomic_DNA"/>
</dbReference>
<keyword evidence="9 14" id="KW-0560">Oxidoreductase</keyword>
<keyword evidence="6 13" id="KW-0479">Metal-binding</keyword>
<keyword evidence="8" id="KW-0492">Microsome</keyword>
<comment type="caution">
    <text evidence="15">The sequence shown here is derived from an EMBL/GenBank/DDBJ whole genome shotgun (WGS) entry which is preliminary data.</text>
</comment>
<evidence type="ECO:0000256" key="10">
    <source>
        <dbReference type="ARBA" id="ARBA00023004"/>
    </source>
</evidence>
<evidence type="ECO:0000256" key="14">
    <source>
        <dbReference type="RuleBase" id="RU000461"/>
    </source>
</evidence>
<dbReference type="PANTHER" id="PTHR24292:SF54">
    <property type="entry name" value="CYP9F3-RELATED"/>
    <property type="match status" value="1"/>
</dbReference>
<dbReference type="PRINTS" id="PR00463">
    <property type="entry name" value="EP450I"/>
</dbReference>
<dbReference type="PANTHER" id="PTHR24292">
    <property type="entry name" value="CYTOCHROME P450"/>
    <property type="match status" value="1"/>
</dbReference>
<keyword evidence="11 14" id="KW-0503">Monooxygenase</keyword>
<feature type="non-terminal residue" evidence="15">
    <location>
        <position position="1"/>
    </location>
</feature>
<dbReference type="GO" id="GO:0016705">
    <property type="term" value="F:oxidoreductase activity, acting on paired donors, with incorporation or reduction of molecular oxygen"/>
    <property type="evidence" value="ECO:0007669"/>
    <property type="project" value="InterPro"/>
</dbReference>
<evidence type="ECO:0000256" key="8">
    <source>
        <dbReference type="ARBA" id="ARBA00022848"/>
    </source>
</evidence>
<gene>
    <name evidence="15" type="ORF">ILUMI_18330</name>
</gene>
<evidence type="ECO:0000256" key="12">
    <source>
        <dbReference type="ARBA" id="ARBA00023136"/>
    </source>
</evidence>
<dbReference type="GO" id="GO:0005506">
    <property type="term" value="F:iron ion binding"/>
    <property type="evidence" value="ECO:0007669"/>
    <property type="project" value="InterPro"/>
</dbReference>
<dbReference type="InterPro" id="IPR001128">
    <property type="entry name" value="Cyt_P450"/>
</dbReference>
<evidence type="ECO:0000256" key="9">
    <source>
        <dbReference type="ARBA" id="ARBA00023002"/>
    </source>
</evidence>
<organism evidence="15 16">
    <name type="scientific">Ignelater luminosus</name>
    <name type="common">Cucubano</name>
    <name type="synonym">Pyrophorus luminosus</name>
    <dbReference type="NCBI Taxonomy" id="2038154"/>
    <lineage>
        <taxon>Eukaryota</taxon>
        <taxon>Metazoa</taxon>
        <taxon>Ecdysozoa</taxon>
        <taxon>Arthropoda</taxon>
        <taxon>Hexapoda</taxon>
        <taxon>Insecta</taxon>
        <taxon>Pterygota</taxon>
        <taxon>Neoptera</taxon>
        <taxon>Endopterygota</taxon>
        <taxon>Coleoptera</taxon>
        <taxon>Polyphaga</taxon>
        <taxon>Elateriformia</taxon>
        <taxon>Elateroidea</taxon>
        <taxon>Elateridae</taxon>
        <taxon>Agrypninae</taxon>
        <taxon>Pyrophorini</taxon>
        <taxon>Ignelater</taxon>
    </lineage>
</organism>
<dbReference type="InterPro" id="IPR050476">
    <property type="entry name" value="Insect_CytP450_Detox"/>
</dbReference>
<sequence>YQSSINEEILRKWPPTEFTDRDSIRDYVIQPKLSGEQPIYVHADTTVWFPIYAIHRDPQYYPNPDKFDPERFSEENKNDIKPFTYLPFGAGPRNCIGSRLALLKAKLCIFEILTKFEIVPVEETQIPLVSRKGVMLLQTEKGIWVGFKPRVEIQ</sequence>
<keyword evidence="7" id="KW-0256">Endoplasmic reticulum</keyword>
<dbReference type="PROSITE" id="PS00086">
    <property type="entry name" value="CYTOCHROME_P450"/>
    <property type="match status" value="1"/>
</dbReference>
<evidence type="ECO:0000256" key="4">
    <source>
        <dbReference type="ARBA" id="ARBA00010617"/>
    </source>
</evidence>
<feature type="binding site" description="axial binding residue" evidence="13">
    <location>
        <position position="95"/>
    </location>
    <ligand>
        <name>heme</name>
        <dbReference type="ChEBI" id="CHEBI:30413"/>
    </ligand>
    <ligandPart>
        <name>Fe</name>
        <dbReference type="ChEBI" id="CHEBI:18248"/>
    </ligandPart>
</feature>
<evidence type="ECO:0000256" key="11">
    <source>
        <dbReference type="ARBA" id="ARBA00023033"/>
    </source>
</evidence>
<proteinExistence type="inferred from homology"/>
<dbReference type="Proteomes" id="UP000801492">
    <property type="component" value="Unassembled WGS sequence"/>
</dbReference>
<comment type="subcellular location">
    <subcellularLocation>
        <location evidence="3">Endoplasmic reticulum membrane</location>
        <topology evidence="3">Peripheral membrane protein</topology>
    </subcellularLocation>
    <subcellularLocation>
        <location evidence="2">Microsome membrane</location>
        <topology evidence="2">Peripheral membrane protein</topology>
    </subcellularLocation>
</comment>